<dbReference type="Proteomes" id="UP000183417">
    <property type="component" value="Unassembled WGS sequence"/>
</dbReference>
<dbReference type="InterPro" id="IPR036390">
    <property type="entry name" value="WH_DNA-bd_sf"/>
</dbReference>
<dbReference type="PANTHER" id="PTHR33164:SF43">
    <property type="entry name" value="HTH-TYPE TRANSCRIPTIONAL REPRESSOR YETL"/>
    <property type="match status" value="1"/>
</dbReference>
<keyword evidence="2 5" id="KW-0238">DNA-binding</keyword>
<dbReference type="GeneID" id="94694541"/>
<dbReference type="PROSITE" id="PS01117">
    <property type="entry name" value="HTH_MARR_1"/>
    <property type="match status" value="1"/>
</dbReference>
<dbReference type="Gene3D" id="1.10.10.10">
    <property type="entry name" value="Winged helix-like DNA-binding domain superfamily/Winged helix DNA-binding domain"/>
    <property type="match status" value="1"/>
</dbReference>
<dbReference type="GO" id="GO:0003700">
    <property type="term" value="F:DNA-binding transcription factor activity"/>
    <property type="evidence" value="ECO:0007669"/>
    <property type="project" value="InterPro"/>
</dbReference>
<evidence type="ECO:0000256" key="3">
    <source>
        <dbReference type="ARBA" id="ARBA00023163"/>
    </source>
</evidence>
<dbReference type="InterPro" id="IPR000835">
    <property type="entry name" value="HTH_MarR-typ"/>
</dbReference>
<evidence type="ECO:0000259" key="4">
    <source>
        <dbReference type="PROSITE" id="PS50995"/>
    </source>
</evidence>
<accession>A0A1H3RNJ8</accession>
<dbReference type="Pfam" id="PF12802">
    <property type="entry name" value="MarR_2"/>
    <property type="match status" value="1"/>
</dbReference>
<dbReference type="SMART" id="SM00347">
    <property type="entry name" value="HTH_MARR"/>
    <property type="match status" value="1"/>
</dbReference>
<dbReference type="AlphaFoldDB" id="A0A1H3RNJ8"/>
<dbReference type="PANTHER" id="PTHR33164">
    <property type="entry name" value="TRANSCRIPTIONAL REGULATOR, MARR FAMILY"/>
    <property type="match status" value="1"/>
</dbReference>
<organism evidence="5 6">
    <name type="scientific">Delftia lacustris</name>
    <dbReference type="NCBI Taxonomy" id="558537"/>
    <lineage>
        <taxon>Bacteria</taxon>
        <taxon>Pseudomonadati</taxon>
        <taxon>Pseudomonadota</taxon>
        <taxon>Betaproteobacteria</taxon>
        <taxon>Burkholderiales</taxon>
        <taxon>Comamonadaceae</taxon>
        <taxon>Delftia</taxon>
    </lineage>
</organism>
<keyword evidence="1" id="KW-0805">Transcription regulation</keyword>
<reference evidence="5 6" key="1">
    <citation type="submission" date="2016-10" db="EMBL/GenBank/DDBJ databases">
        <authorList>
            <person name="de Groot N.N."/>
        </authorList>
    </citation>
    <scope>NUCLEOTIDE SEQUENCE [LARGE SCALE GENOMIC DNA]</scope>
    <source>
        <strain evidence="5 6">LMG 24775</strain>
    </source>
</reference>
<dbReference type="EMBL" id="FNPE01000016">
    <property type="protein sequence ID" value="SDZ27266.1"/>
    <property type="molecule type" value="Genomic_DNA"/>
</dbReference>
<evidence type="ECO:0000256" key="1">
    <source>
        <dbReference type="ARBA" id="ARBA00023015"/>
    </source>
</evidence>
<name>A0A1H3RNJ8_9BURK</name>
<keyword evidence="3" id="KW-0804">Transcription</keyword>
<dbReference type="RefSeq" id="WP_074923060.1">
    <property type="nucleotide sequence ID" value="NZ_CP141274.1"/>
</dbReference>
<dbReference type="InterPro" id="IPR036388">
    <property type="entry name" value="WH-like_DNA-bd_sf"/>
</dbReference>
<sequence>MSPRKTAAAPAPESTPLANAPEALRPHLALMAQTAQPGTDTQAAGLGLLLLWLADDVEQRANASLQAFGLSESKLDVLMIFGLAERGLLGDTVVTPSYIASYVGVTRSSVTGLLDWLEKRSLLARSLSQEDRRSFDLALTDQGREVLARALPAFWRMCESLVDYLDEGERASLQSILFKAWTRMKAQQAA</sequence>
<dbReference type="PRINTS" id="PR00598">
    <property type="entry name" value="HTHMARR"/>
</dbReference>
<proteinExistence type="predicted"/>
<evidence type="ECO:0000313" key="6">
    <source>
        <dbReference type="Proteomes" id="UP000183417"/>
    </source>
</evidence>
<gene>
    <name evidence="5" type="ORF">SAMN05421547_11662</name>
</gene>
<dbReference type="GO" id="GO:0003677">
    <property type="term" value="F:DNA binding"/>
    <property type="evidence" value="ECO:0007669"/>
    <property type="project" value="UniProtKB-KW"/>
</dbReference>
<protein>
    <submittedName>
        <fullName evidence="5">DNA-binding transcriptional regulator, MarR family</fullName>
    </submittedName>
</protein>
<evidence type="ECO:0000313" key="5">
    <source>
        <dbReference type="EMBL" id="SDZ27266.1"/>
    </source>
</evidence>
<feature type="domain" description="HTH marR-type" evidence="4">
    <location>
        <begin position="43"/>
        <end position="182"/>
    </location>
</feature>
<dbReference type="PROSITE" id="PS50995">
    <property type="entry name" value="HTH_MARR_2"/>
    <property type="match status" value="1"/>
</dbReference>
<dbReference type="SUPFAM" id="SSF46785">
    <property type="entry name" value="Winged helix' DNA-binding domain"/>
    <property type="match status" value="1"/>
</dbReference>
<dbReference type="GO" id="GO:0006950">
    <property type="term" value="P:response to stress"/>
    <property type="evidence" value="ECO:0007669"/>
    <property type="project" value="TreeGrafter"/>
</dbReference>
<dbReference type="InterPro" id="IPR023187">
    <property type="entry name" value="Tscrpt_reg_MarR-type_CS"/>
</dbReference>
<dbReference type="InterPro" id="IPR039422">
    <property type="entry name" value="MarR/SlyA-like"/>
</dbReference>
<evidence type="ECO:0000256" key="2">
    <source>
        <dbReference type="ARBA" id="ARBA00023125"/>
    </source>
</evidence>